<evidence type="ECO:0000256" key="14">
    <source>
        <dbReference type="ARBA" id="ARBA00023152"/>
    </source>
</evidence>
<dbReference type="PROSITE" id="PS00110">
    <property type="entry name" value="PYRUVATE_KINASE"/>
    <property type="match status" value="1"/>
</dbReference>
<evidence type="ECO:0000256" key="2">
    <source>
        <dbReference type="ARBA" id="ARBA00001958"/>
    </source>
</evidence>
<comment type="similarity">
    <text evidence="4 17">Belongs to the pyruvate kinase family.</text>
</comment>
<evidence type="ECO:0000256" key="10">
    <source>
        <dbReference type="ARBA" id="ARBA00022777"/>
    </source>
</evidence>
<organism evidence="20 21">
    <name type="scientific">Qiania dongpingensis</name>
    <dbReference type="NCBI Taxonomy" id="2763669"/>
    <lineage>
        <taxon>Bacteria</taxon>
        <taxon>Bacillati</taxon>
        <taxon>Bacillota</taxon>
        <taxon>Clostridia</taxon>
        <taxon>Lachnospirales</taxon>
        <taxon>Lachnospiraceae</taxon>
        <taxon>Qiania</taxon>
    </lineage>
</organism>
<gene>
    <name evidence="20" type="primary">pyk</name>
    <name evidence="20" type="ORF">H9Q78_06395</name>
</gene>
<evidence type="ECO:0000256" key="17">
    <source>
        <dbReference type="RuleBase" id="RU000504"/>
    </source>
</evidence>
<evidence type="ECO:0000256" key="1">
    <source>
        <dbReference type="ARBA" id="ARBA00001946"/>
    </source>
</evidence>
<sequence length="472" mass="51436">MRKTKIICTMGPAVDTDEAIRSLISNGMDCARFNFSHGSHEEQKTRMDRVKRVSAELGRPVALLLDTKGPEIRLRDFEEGSVILKPGQAFTLSASDEPGTEEGIGLTFCGLSSCVSIGTRILIDDGKIAMFVEKIDGTSVICRVINGGKISNHKSINIPNLDIPMPYISEADRSDILFGISQDVDFVAASFTRTADDIRKLRKLLDDNGGKRIQIIAKIENTQGIENLDEILKLSDGVMVARGDLGVEIPFRELPGIQKTIIKKCYRAGKHVVTATQMLESMTYSPRPTRAEVSDVANAIYDGTSAIMLSGETAAGDYPTEAVRTMADIAEATEKDINYKKRFSELHDSLCLERIPAVAVGISAITSANYLDAKAIVAVTRTGRSARMIADYRPAAPIIAPTVDRKALRQLSLAWGVYPFQAEEQSSADSLFRHAEDIALRSGIVEEGDTIVISGGPHEKNSAIDMMRISKL</sequence>
<dbReference type="GO" id="GO:0005524">
    <property type="term" value="F:ATP binding"/>
    <property type="evidence" value="ECO:0007669"/>
    <property type="project" value="UniProtKB-KW"/>
</dbReference>
<dbReference type="InterPro" id="IPR015806">
    <property type="entry name" value="Pyrv_Knase_insert_dom_sf"/>
</dbReference>
<dbReference type="Pfam" id="PF02887">
    <property type="entry name" value="PK_C"/>
    <property type="match status" value="1"/>
</dbReference>
<comment type="cofactor">
    <cofactor evidence="2">
        <name>K(+)</name>
        <dbReference type="ChEBI" id="CHEBI:29103"/>
    </cofactor>
</comment>
<keyword evidence="12 17" id="KW-0460">Magnesium</keyword>
<proteinExistence type="inferred from homology"/>
<dbReference type="Pfam" id="PF00224">
    <property type="entry name" value="PK"/>
    <property type="match status" value="1"/>
</dbReference>
<dbReference type="EC" id="2.7.1.40" evidence="5 16"/>
<keyword evidence="9" id="KW-0547">Nucleotide-binding</keyword>
<dbReference type="Proteomes" id="UP000515823">
    <property type="component" value="Chromosome"/>
</dbReference>
<dbReference type="SUPFAM" id="SSF50800">
    <property type="entry name" value="PK beta-barrel domain-like"/>
    <property type="match status" value="1"/>
</dbReference>
<dbReference type="InterPro" id="IPR001697">
    <property type="entry name" value="Pyr_Knase"/>
</dbReference>
<keyword evidence="14 17" id="KW-0324">Glycolysis</keyword>
<dbReference type="FunFam" id="3.20.20.60:FF:000025">
    <property type="entry name" value="Pyruvate kinase"/>
    <property type="match status" value="1"/>
</dbReference>
<comment type="catalytic activity">
    <reaction evidence="17">
        <text>pyruvate + ATP = phosphoenolpyruvate + ADP + H(+)</text>
        <dbReference type="Rhea" id="RHEA:18157"/>
        <dbReference type="ChEBI" id="CHEBI:15361"/>
        <dbReference type="ChEBI" id="CHEBI:15378"/>
        <dbReference type="ChEBI" id="CHEBI:30616"/>
        <dbReference type="ChEBI" id="CHEBI:58702"/>
        <dbReference type="ChEBI" id="CHEBI:456216"/>
        <dbReference type="EC" id="2.7.1.40"/>
    </reaction>
</comment>
<evidence type="ECO:0000256" key="6">
    <source>
        <dbReference type="ARBA" id="ARBA00018587"/>
    </source>
</evidence>
<evidence type="ECO:0000259" key="18">
    <source>
        <dbReference type="Pfam" id="PF00224"/>
    </source>
</evidence>
<reference evidence="20 21" key="1">
    <citation type="submission" date="2020-08" db="EMBL/GenBank/DDBJ databases">
        <authorList>
            <person name="Liu C."/>
            <person name="Sun Q."/>
        </authorList>
    </citation>
    <scope>NUCLEOTIDE SEQUENCE [LARGE SCALE GENOMIC DNA]</scope>
    <source>
        <strain evidence="20 21">NSJ-38</strain>
    </source>
</reference>
<dbReference type="Gene3D" id="2.40.33.10">
    <property type="entry name" value="PK beta-barrel domain-like"/>
    <property type="match status" value="1"/>
</dbReference>
<protein>
    <recommendedName>
        <fullName evidence="6 16">Pyruvate kinase</fullName>
        <ecNumber evidence="5 16">2.7.1.40</ecNumber>
    </recommendedName>
</protein>
<dbReference type="PRINTS" id="PR01050">
    <property type="entry name" value="PYRUVTKNASE"/>
</dbReference>
<dbReference type="NCBIfam" id="NF004491">
    <property type="entry name" value="PRK05826.1"/>
    <property type="match status" value="1"/>
</dbReference>
<evidence type="ECO:0000313" key="20">
    <source>
        <dbReference type="EMBL" id="QNM06741.1"/>
    </source>
</evidence>
<dbReference type="GO" id="GO:0030955">
    <property type="term" value="F:potassium ion binding"/>
    <property type="evidence" value="ECO:0007669"/>
    <property type="project" value="UniProtKB-UniRule"/>
</dbReference>
<evidence type="ECO:0000256" key="8">
    <source>
        <dbReference type="ARBA" id="ARBA00022723"/>
    </source>
</evidence>
<evidence type="ECO:0000256" key="4">
    <source>
        <dbReference type="ARBA" id="ARBA00008663"/>
    </source>
</evidence>
<dbReference type="InterPro" id="IPR015813">
    <property type="entry name" value="Pyrv/PenolPyrv_kinase-like_dom"/>
</dbReference>
<dbReference type="InterPro" id="IPR040442">
    <property type="entry name" value="Pyrv_kinase-like_dom_sf"/>
</dbReference>
<keyword evidence="8" id="KW-0479">Metal-binding</keyword>
<keyword evidence="10 17" id="KW-0418">Kinase</keyword>
<dbReference type="NCBIfam" id="TIGR01064">
    <property type="entry name" value="pyruv_kin"/>
    <property type="match status" value="1"/>
</dbReference>
<evidence type="ECO:0000256" key="15">
    <source>
        <dbReference type="ARBA" id="ARBA00023317"/>
    </source>
</evidence>
<evidence type="ECO:0000256" key="3">
    <source>
        <dbReference type="ARBA" id="ARBA00004997"/>
    </source>
</evidence>
<feature type="domain" description="Pyruvate kinase barrel" evidence="18">
    <location>
        <begin position="1"/>
        <end position="323"/>
    </location>
</feature>
<accession>A0A7G9G7F9</accession>
<evidence type="ECO:0000256" key="16">
    <source>
        <dbReference type="NCBIfam" id="TIGR01064"/>
    </source>
</evidence>
<name>A0A7G9G7F9_9FIRM</name>
<dbReference type="EMBL" id="CP060634">
    <property type="protein sequence ID" value="QNM06741.1"/>
    <property type="molecule type" value="Genomic_DNA"/>
</dbReference>
<keyword evidence="15 20" id="KW-0670">Pyruvate</keyword>
<keyword evidence="21" id="KW-1185">Reference proteome</keyword>
<dbReference type="GO" id="GO:0016301">
    <property type="term" value="F:kinase activity"/>
    <property type="evidence" value="ECO:0007669"/>
    <property type="project" value="UniProtKB-KW"/>
</dbReference>
<keyword evidence="13" id="KW-0630">Potassium</keyword>
<evidence type="ECO:0000256" key="13">
    <source>
        <dbReference type="ARBA" id="ARBA00022958"/>
    </source>
</evidence>
<dbReference type="PANTHER" id="PTHR11817">
    <property type="entry name" value="PYRUVATE KINASE"/>
    <property type="match status" value="1"/>
</dbReference>
<dbReference type="InterPro" id="IPR018209">
    <property type="entry name" value="Pyrv_Knase_AS"/>
</dbReference>
<comment type="cofactor">
    <cofactor evidence="1">
        <name>Mg(2+)</name>
        <dbReference type="ChEBI" id="CHEBI:18420"/>
    </cofactor>
</comment>
<evidence type="ECO:0000256" key="11">
    <source>
        <dbReference type="ARBA" id="ARBA00022840"/>
    </source>
</evidence>
<keyword evidence="11" id="KW-0067">ATP-binding</keyword>
<dbReference type="GO" id="GO:0000287">
    <property type="term" value="F:magnesium ion binding"/>
    <property type="evidence" value="ECO:0007669"/>
    <property type="project" value="UniProtKB-UniRule"/>
</dbReference>
<evidence type="ECO:0000256" key="12">
    <source>
        <dbReference type="ARBA" id="ARBA00022842"/>
    </source>
</evidence>
<evidence type="ECO:0000259" key="19">
    <source>
        <dbReference type="Pfam" id="PF02887"/>
    </source>
</evidence>
<dbReference type="UniPathway" id="UPA00109">
    <property type="reaction ID" value="UER00188"/>
</dbReference>
<evidence type="ECO:0000256" key="7">
    <source>
        <dbReference type="ARBA" id="ARBA00022679"/>
    </source>
</evidence>
<dbReference type="InterPro" id="IPR015795">
    <property type="entry name" value="Pyrv_Knase_C"/>
</dbReference>
<dbReference type="KEGG" id="qdo:H9Q78_06395"/>
<keyword evidence="7 17" id="KW-0808">Transferase</keyword>
<comment type="pathway">
    <text evidence="3 17">Carbohydrate degradation; glycolysis; pyruvate from D-glyceraldehyde 3-phosphate: step 5/5.</text>
</comment>
<dbReference type="Gene3D" id="3.40.1380.20">
    <property type="entry name" value="Pyruvate kinase, C-terminal domain"/>
    <property type="match status" value="1"/>
</dbReference>
<dbReference type="GO" id="GO:0004743">
    <property type="term" value="F:pyruvate kinase activity"/>
    <property type="evidence" value="ECO:0007669"/>
    <property type="project" value="UniProtKB-UniRule"/>
</dbReference>
<evidence type="ECO:0000313" key="21">
    <source>
        <dbReference type="Proteomes" id="UP000515823"/>
    </source>
</evidence>
<dbReference type="Gene3D" id="3.20.20.60">
    <property type="entry name" value="Phosphoenolpyruvate-binding domains"/>
    <property type="match status" value="1"/>
</dbReference>
<evidence type="ECO:0000256" key="5">
    <source>
        <dbReference type="ARBA" id="ARBA00012142"/>
    </source>
</evidence>
<dbReference type="AlphaFoldDB" id="A0A7G9G7F9"/>
<feature type="domain" description="Pyruvate kinase C-terminal" evidence="19">
    <location>
        <begin position="359"/>
        <end position="469"/>
    </location>
</feature>
<evidence type="ECO:0000256" key="9">
    <source>
        <dbReference type="ARBA" id="ARBA00022741"/>
    </source>
</evidence>
<dbReference type="FunFam" id="2.40.33.10:FF:000001">
    <property type="entry name" value="Pyruvate kinase"/>
    <property type="match status" value="1"/>
</dbReference>
<dbReference type="SUPFAM" id="SSF51621">
    <property type="entry name" value="Phosphoenolpyruvate/pyruvate domain"/>
    <property type="match status" value="1"/>
</dbReference>
<dbReference type="NCBIfam" id="NF004978">
    <property type="entry name" value="PRK06354.1"/>
    <property type="match status" value="1"/>
</dbReference>
<dbReference type="InterPro" id="IPR015793">
    <property type="entry name" value="Pyrv_Knase_brl"/>
</dbReference>
<dbReference type="InterPro" id="IPR011037">
    <property type="entry name" value="Pyrv_Knase-like_insert_dom_sf"/>
</dbReference>
<dbReference type="InterPro" id="IPR036918">
    <property type="entry name" value="Pyrv_Knase_C_sf"/>
</dbReference>
<dbReference type="RefSeq" id="WP_249304404.1">
    <property type="nucleotide sequence ID" value="NZ_CP060634.1"/>
</dbReference>
<dbReference type="SUPFAM" id="SSF52935">
    <property type="entry name" value="PK C-terminal domain-like"/>
    <property type="match status" value="1"/>
</dbReference>